<organism evidence="2 3">
    <name type="scientific">Limnospira platensis NIES-46</name>
    <dbReference type="NCBI Taxonomy" id="1236695"/>
    <lineage>
        <taxon>Bacteria</taxon>
        <taxon>Bacillati</taxon>
        <taxon>Cyanobacteriota</taxon>
        <taxon>Cyanophyceae</taxon>
        <taxon>Oscillatoriophycideae</taxon>
        <taxon>Oscillatoriales</taxon>
        <taxon>Sirenicapillariaceae</taxon>
        <taxon>Limnospira</taxon>
    </lineage>
</organism>
<feature type="region of interest" description="Disordered" evidence="1">
    <location>
        <begin position="318"/>
        <end position="341"/>
    </location>
</feature>
<evidence type="ECO:0000313" key="3">
    <source>
        <dbReference type="Proteomes" id="UP000326169"/>
    </source>
</evidence>
<dbReference type="PANTHER" id="PTHR34475:SF1">
    <property type="entry name" value="CYTOSKELETON PROTEIN RODZ"/>
    <property type="match status" value="1"/>
</dbReference>
<comment type="caution">
    <text evidence="2">The sequence shown here is derived from an EMBL/GenBank/DDBJ whole genome shotgun (WGS) entry which is preliminary data.</text>
</comment>
<dbReference type="Pfam" id="PF13413">
    <property type="entry name" value="HTH_25"/>
    <property type="match status" value="1"/>
</dbReference>
<dbReference type="EMBL" id="BIMW01000059">
    <property type="protein sequence ID" value="GCE93017.1"/>
    <property type="molecule type" value="Genomic_DNA"/>
</dbReference>
<evidence type="ECO:0000256" key="1">
    <source>
        <dbReference type="SAM" id="MobiDB-lite"/>
    </source>
</evidence>
<feature type="region of interest" description="Disordered" evidence="1">
    <location>
        <begin position="95"/>
        <end position="186"/>
    </location>
</feature>
<proteinExistence type="predicted"/>
<keyword evidence="3" id="KW-1185">Reference proteome</keyword>
<dbReference type="RefSeq" id="WP_006619854.1">
    <property type="nucleotide sequence ID" value="NZ_BIMW01000059.1"/>
</dbReference>
<gene>
    <name evidence="2" type="ORF">NIES46_10660</name>
</gene>
<reference evidence="2 3" key="1">
    <citation type="journal article" date="2019" name="J Genomics">
        <title>The Draft Genome of a Hydrogen-producing Cyanobacterium, Arthrospira platensis NIES-46.</title>
        <authorList>
            <person name="Suzuki S."/>
            <person name="Yamaguchi H."/>
            <person name="Kawachi M."/>
        </authorList>
    </citation>
    <scope>NUCLEOTIDE SEQUENCE [LARGE SCALE GENOMIC DNA]</scope>
    <source>
        <strain evidence="2 3">NIES-46</strain>
    </source>
</reference>
<sequence length="382" mass="41968">MHDINPTVNFSAAGMAAEISSEDMRSLLYKIEAELHKSEVYQIAMQSLQKMLGEAATKAEIVIKAVGREAIQLSVKQLIRQQRMMLVSADQTVIIPPPQPSVHSPTPQPTSETSSSPSKVEVSAKKPKPPTDNSPVSSPEDHDKSHSQLKTRQKDPTPKPKTTTAKKKKPQKLTRAQEAEKSQKRRENCLCQIGKKLQKTRADKGITLAEIHHHTLIPVKVIQAIEKGQIDRLPEDIYLRGFICRLGNALGLNGSALAGFLPTPNPDPTLVRSWSKIELDSRFYLNSVHLYLGYTAILAASLGGIAWIADQPLPETELPPDLPEIKPDSKSESEAKSAVPGLKNHQQGIVLGADIAPPERISPELIPQELISMELSNFIHNP</sequence>
<dbReference type="PANTHER" id="PTHR34475">
    <property type="match status" value="1"/>
</dbReference>
<accession>A0A5M3T2D7</accession>
<evidence type="ECO:0008006" key="4">
    <source>
        <dbReference type="Google" id="ProtNLM"/>
    </source>
</evidence>
<protein>
    <recommendedName>
        <fullName evidence="4">Helix-turn-helix domain-containing protein</fullName>
    </recommendedName>
</protein>
<dbReference type="InterPro" id="IPR010982">
    <property type="entry name" value="Lambda_DNA-bd_dom_sf"/>
</dbReference>
<feature type="compositionally biased region" description="Basic and acidic residues" evidence="1">
    <location>
        <begin position="175"/>
        <end position="186"/>
    </location>
</feature>
<feature type="compositionally biased region" description="Basic and acidic residues" evidence="1">
    <location>
        <begin position="323"/>
        <end position="335"/>
    </location>
</feature>
<dbReference type="InterPro" id="IPR050400">
    <property type="entry name" value="Bact_Cytoskel_RodZ"/>
</dbReference>
<feature type="compositionally biased region" description="Low complexity" evidence="1">
    <location>
        <begin position="101"/>
        <end position="121"/>
    </location>
</feature>
<dbReference type="Gene3D" id="1.10.260.40">
    <property type="entry name" value="lambda repressor-like DNA-binding domains"/>
    <property type="match status" value="1"/>
</dbReference>
<name>A0A5M3T2D7_LIMPL</name>
<evidence type="ECO:0000313" key="2">
    <source>
        <dbReference type="EMBL" id="GCE93017.1"/>
    </source>
</evidence>
<dbReference type="GeneID" id="301681972"/>
<dbReference type="Proteomes" id="UP000326169">
    <property type="component" value="Unassembled WGS sequence"/>
</dbReference>
<feature type="compositionally biased region" description="Basic and acidic residues" evidence="1">
    <location>
        <begin position="139"/>
        <end position="158"/>
    </location>
</feature>